<comment type="pathway">
    <text evidence="2">Protein modification; peptidyl-diphthamide biosynthesis.</text>
</comment>
<keyword evidence="7" id="KW-0378">Hydrolase</keyword>
<dbReference type="InterPro" id="IPR036322">
    <property type="entry name" value="WD40_repeat_dom_sf"/>
</dbReference>
<comment type="subcellular location">
    <subcellularLocation>
        <location evidence="1">Nucleus</location>
    </subcellularLocation>
</comment>
<evidence type="ECO:0000256" key="2">
    <source>
        <dbReference type="ARBA" id="ARBA00005156"/>
    </source>
</evidence>
<evidence type="ECO:0000256" key="4">
    <source>
        <dbReference type="ARBA" id="ARBA00022553"/>
    </source>
</evidence>
<dbReference type="PANTHER" id="PTHR46042:SF1">
    <property type="entry name" value="DIPHTHINE METHYLTRANSFERASE"/>
    <property type="match status" value="1"/>
</dbReference>
<evidence type="ECO:0000256" key="11">
    <source>
        <dbReference type="ARBA" id="ARBA00047551"/>
    </source>
</evidence>
<dbReference type="PROSITE" id="PS50082">
    <property type="entry name" value="WD_REPEATS_2"/>
    <property type="match status" value="1"/>
</dbReference>
<dbReference type="AlphaFoldDB" id="A0A834P247"/>
<evidence type="ECO:0000313" key="13">
    <source>
        <dbReference type="EMBL" id="KAF7425416.1"/>
    </source>
</evidence>
<protein>
    <recommendedName>
        <fullName evidence="10">methylated diphthine methylhydrolase</fullName>
        <ecNumber evidence="10">3.1.1.97</ecNumber>
    </recommendedName>
</protein>
<dbReference type="Pfam" id="PF00400">
    <property type="entry name" value="WD40"/>
    <property type="match status" value="1"/>
</dbReference>
<dbReference type="InterPro" id="IPR019775">
    <property type="entry name" value="WD40_repeat_CS"/>
</dbReference>
<comment type="catalytic activity">
    <reaction evidence="11">
        <text>diphthine methyl ester-[translation elongation factor 2] + H2O = diphthine-[translation elongation factor 2] + methanol + H(+)</text>
        <dbReference type="Rhea" id="RHEA:42656"/>
        <dbReference type="Rhea" id="RHEA-COMP:10172"/>
        <dbReference type="Rhea" id="RHEA-COMP:10173"/>
        <dbReference type="ChEBI" id="CHEBI:15377"/>
        <dbReference type="ChEBI" id="CHEBI:15378"/>
        <dbReference type="ChEBI" id="CHEBI:17790"/>
        <dbReference type="ChEBI" id="CHEBI:79005"/>
        <dbReference type="ChEBI" id="CHEBI:82696"/>
        <dbReference type="EC" id="3.1.1.97"/>
    </reaction>
</comment>
<dbReference type="Gene3D" id="6.10.140.1300">
    <property type="match status" value="1"/>
</dbReference>
<dbReference type="EC" id="3.1.1.97" evidence="10"/>
<dbReference type="EMBL" id="JACSDY010000006">
    <property type="protein sequence ID" value="KAF7425416.1"/>
    <property type="molecule type" value="Genomic_DNA"/>
</dbReference>
<dbReference type="GO" id="GO:0005634">
    <property type="term" value="C:nucleus"/>
    <property type="evidence" value="ECO:0007669"/>
    <property type="project" value="UniProtKB-SubCell"/>
</dbReference>
<organism evidence="13 14">
    <name type="scientific">Vespula pensylvanica</name>
    <name type="common">Western yellow jacket</name>
    <name type="synonym">Wasp</name>
    <dbReference type="NCBI Taxonomy" id="30213"/>
    <lineage>
        <taxon>Eukaryota</taxon>
        <taxon>Metazoa</taxon>
        <taxon>Ecdysozoa</taxon>
        <taxon>Arthropoda</taxon>
        <taxon>Hexapoda</taxon>
        <taxon>Insecta</taxon>
        <taxon>Pterygota</taxon>
        <taxon>Neoptera</taxon>
        <taxon>Endopterygota</taxon>
        <taxon>Hymenoptera</taxon>
        <taxon>Apocrita</taxon>
        <taxon>Aculeata</taxon>
        <taxon>Vespoidea</taxon>
        <taxon>Vespidae</taxon>
        <taxon>Vespinae</taxon>
        <taxon>Vespula</taxon>
    </lineage>
</organism>
<comment type="caution">
    <text evidence="13">The sequence shown here is derived from an EMBL/GenBank/DDBJ whole genome shotgun (WGS) entry which is preliminary data.</text>
</comment>
<dbReference type="GO" id="GO:0005737">
    <property type="term" value="C:cytoplasm"/>
    <property type="evidence" value="ECO:0007669"/>
    <property type="project" value="TreeGrafter"/>
</dbReference>
<evidence type="ECO:0000256" key="12">
    <source>
        <dbReference type="PROSITE-ProRule" id="PRU00221"/>
    </source>
</evidence>
<comment type="similarity">
    <text evidence="9">Belongs to the DPH7 family.</text>
</comment>
<reference evidence="13" key="1">
    <citation type="journal article" date="2020" name="G3 (Bethesda)">
        <title>High-Quality Assemblies for Three Invasive Social Wasps from the &lt;i&gt;Vespula&lt;/i&gt; Genus.</title>
        <authorList>
            <person name="Harrop T.W.R."/>
            <person name="Guhlin J."/>
            <person name="McLaughlin G.M."/>
            <person name="Permina E."/>
            <person name="Stockwell P."/>
            <person name="Gilligan J."/>
            <person name="Le Lec M.F."/>
            <person name="Gruber M.A.M."/>
            <person name="Quinn O."/>
            <person name="Lovegrove M."/>
            <person name="Duncan E.J."/>
            <person name="Remnant E.J."/>
            <person name="Van Eeckhoven J."/>
            <person name="Graham B."/>
            <person name="Knapp R.A."/>
            <person name="Langford K.W."/>
            <person name="Kronenberg Z."/>
            <person name="Press M.O."/>
            <person name="Eacker S.M."/>
            <person name="Wilson-Rankin E.E."/>
            <person name="Purcell J."/>
            <person name="Lester P.J."/>
            <person name="Dearden P.K."/>
        </authorList>
    </citation>
    <scope>NUCLEOTIDE SEQUENCE</scope>
    <source>
        <strain evidence="13">Volc-1</strain>
    </source>
</reference>
<keyword evidence="5 12" id="KW-0853">WD repeat</keyword>
<dbReference type="InterPro" id="IPR052415">
    <property type="entry name" value="Diphthine_MTase"/>
</dbReference>
<dbReference type="GO" id="GO:0061685">
    <property type="term" value="F:diphthine methylesterase activity"/>
    <property type="evidence" value="ECO:0007669"/>
    <property type="project" value="UniProtKB-EC"/>
</dbReference>
<dbReference type="SMART" id="SM00320">
    <property type="entry name" value="WD40"/>
    <property type="match status" value="3"/>
</dbReference>
<gene>
    <name evidence="13" type="ORF">H0235_007854</name>
</gene>
<keyword evidence="4" id="KW-0597">Phosphoprotein</keyword>
<dbReference type="InterPro" id="IPR001680">
    <property type="entry name" value="WD40_rpt"/>
</dbReference>
<sequence>MEEERGNVEVCKNVEVSTKVTEPLLNVPNPRALQQNSVVSTTTIPGQSKYIQLLNVIEELGRDIRPSYAGSRTSAERIKRGIVHARILVRECLVETEKKYTIARISASYTALFKDMLVVYLLVLDMFQTLSIFDTQLYADSVEWCPIEPFKDLFVCGTYQLIENTESIAKKESKSSKRLGRIYLFQVVKNGSMKLLQQLETEGVLDMKWAHVTCNQKILLGVVNSLGYLQIYQLRNGDDEMLKLMTELKVNDQKEEILALSLDWSTGKYSCENNSIVKIIVSDSTGDITLFELHNDQIKNLTSWLSHEYEAWISAFDYWNVNIIYTGGDDCKFQRFDIRTEKKFTMSNMIHTAGVTSIHSNADKEHILASGSYDEKLRLWDTRNFKRPISETNLHGGIWRLKWDPLARRFLLAACMYGGFKVIDCQNTEMPSIVDEYNNHESLSYGCDWSFLSRQCISERAIFQTNEQNVGLSQQLVTPYVPGAPIETMEVSPGNTRLHLGFSHEMHCGHSARMKSGMTRHACHLQSGSVVVV</sequence>
<evidence type="ECO:0000256" key="8">
    <source>
        <dbReference type="ARBA" id="ARBA00023242"/>
    </source>
</evidence>
<proteinExistence type="inferred from homology"/>
<dbReference type="PROSITE" id="PS00678">
    <property type="entry name" value="WD_REPEATS_1"/>
    <property type="match status" value="1"/>
</dbReference>
<keyword evidence="8" id="KW-0539">Nucleus</keyword>
<accession>A0A834P247</accession>
<dbReference type="PANTHER" id="PTHR46042">
    <property type="entry name" value="DIPHTHINE METHYLTRANSFERASE"/>
    <property type="match status" value="1"/>
</dbReference>
<evidence type="ECO:0000256" key="1">
    <source>
        <dbReference type="ARBA" id="ARBA00004123"/>
    </source>
</evidence>
<dbReference type="Proteomes" id="UP000600918">
    <property type="component" value="Unassembled WGS sequence"/>
</dbReference>
<evidence type="ECO:0000256" key="3">
    <source>
        <dbReference type="ARBA" id="ARBA00008485"/>
    </source>
</evidence>
<evidence type="ECO:0000256" key="10">
    <source>
        <dbReference type="ARBA" id="ARBA00039131"/>
    </source>
</evidence>
<feature type="repeat" description="WD" evidence="12">
    <location>
        <begin position="348"/>
        <end position="390"/>
    </location>
</feature>
<name>A0A834P247_VESPE</name>
<evidence type="ECO:0000313" key="14">
    <source>
        <dbReference type="Proteomes" id="UP000600918"/>
    </source>
</evidence>
<dbReference type="Gene3D" id="2.130.10.10">
    <property type="entry name" value="YVTN repeat-like/Quinoprotein amine dehydrogenase"/>
    <property type="match status" value="1"/>
</dbReference>
<evidence type="ECO:0000256" key="5">
    <source>
        <dbReference type="ARBA" id="ARBA00022574"/>
    </source>
</evidence>
<dbReference type="Pfam" id="PF09806">
    <property type="entry name" value="CDK2AP"/>
    <property type="match status" value="1"/>
</dbReference>
<dbReference type="GO" id="GO:0017183">
    <property type="term" value="P:protein histidyl modification to diphthamide"/>
    <property type="evidence" value="ECO:0007669"/>
    <property type="project" value="TreeGrafter"/>
</dbReference>
<dbReference type="InterPro" id="IPR015943">
    <property type="entry name" value="WD40/YVTN_repeat-like_dom_sf"/>
</dbReference>
<comment type="similarity">
    <text evidence="3">Belongs to the CDK2AP family.</text>
</comment>
<keyword evidence="14" id="KW-1185">Reference proteome</keyword>
<evidence type="ECO:0000256" key="7">
    <source>
        <dbReference type="ARBA" id="ARBA00022801"/>
    </source>
</evidence>
<dbReference type="SUPFAM" id="SSF50978">
    <property type="entry name" value="WD40 repeat-like"/>
    <property type="match status" value="1"/>
</dbReference>
<evidence type="ECO:0000256" key="9">
    <source>
        <dbReference type="ARBA" id="ARBA00038092"/>
    </source>
</evidence>
<dbReference type="PROSITE" id="PS50294">
    <property type="entry name" value="WD_REPEATS_REGION"/>
    <property type="match status" value="1"/>
</dbReference>
<dbReference type="InterPro" id="IPR017266">
    <property type="entry name" value="DOC_1/2"/>
</dbReference>
<keyword evidence="6" id="KW-0677">Repeat</keyword>
<evidence type="ECO:0000256" key="6">
    <source>
        <dbReference type="ARBA" id="ARBA00022737"/>
    </source>
</evidence>